<evidence type="ECO:0000256" key="2">
    <source>
        <dbReference type="ARBA" id="ARBA00022821"/>
    </source>
</evidence>
<dbReference type="Gene3D" id="1.10.8.430">
    <property type="entry name" value="Helical domain of apoptotic protease-activating factors"/>
    <property type="match status" value="1"/>
</dbReference>
<gene>
    <name evidence="3" type="ORF">MTR67_043304</name>
</gene>
<evidence type="ECO:0000313" key="3">
    <source>
        <dbReference type="EMBL" id="WMV49919.1"/>
    </source>
</evidence>
<dbReference type="AlphaFoldDB" id="A0AAF0URH4"/>
<proteinExistence type="predicted"/>
<dbReference type="GO" id="GO:0043531">
    <property type="term" value="F:ADP binding"/>
    <property type="evidence" value="ECO:0007669"/>
    <property type="project" value="InterPro"/>
</dbReference>
<dbReference type="SUPFAM" id="SSF52540">
    <property type="entry name" value="P-loop containing nucleoside triphosphate hydrolases"/>
    <property type="match status" value="1"/>
</dbReference>
<organism evidence="3 4">
    <name type="scientific">Solanum verrucosum</name>
    <dbReference type="NCBI Taxonomy" id="315347"/>
    <lineage>
        <taxon>Eukaryota</taxon>
        <taxon>Viridiplantae</taxon>
        <taxon>Streptophyta</taxon>
        <taxon>Embryophyta</taxon>
        <taxon>Tracheophyta</taxon>
        <taxon>Spermatophyta</taxon>
        <taxon>Magnoliopsida</taxon>
        <taxon>eudicotyledons</taxon>
        <taxon>Gunneridae</taxon>
        <taxon>Pentapetalae</taxon>
        <taxon>asterids</taxon>
        <taxon>lamiids</taxon>
        <taxon>Solanales</taxon>
        <taxon>Solanaceae</taxon>
        <taxon>Solanoideae</taxon>
        <taxon>Solaneae</taxon>
        <taxon>Solanum</taxon>
    </lineage>
</organism>
<accession>A0AAF0URH4</accession>
<dbReference type="PANTHER" id="PTHR36766:SF70">
    <property type="entry name" value="DISEASE RESISTANCE PROTEIN RGA4"/>
    <property type="match status" value="1"/>
</dbReference>
<keyword evidence="2" id="KW-0611">Plant defense</keyword>
<dbReference type="EMBL" id="CP133621">
    <property type="protein sequence ID" value="WMV49919.1"/>
    <property type="molecule type" value="Genomic_DNA"/>
</dbReference>
<dbReference type="Proteomes" id="UP001234989">
    <property type="component" value="Chromosome 10"/>
</dbReference>
<name>A0AAF0URH4_SOLVR</name>
<sequence length="157" mass="18181">MRRVNSKNAHWKLPFLPDRVYENGHNFFVRTPNEVKRMWDEFIDTLRGVNTSRGNCILVMTRMKLVASTLVAVGPHMLERLENDHCWLIFKQRAFVYGEDPEEIVSMKNMIVEMCQGLPLAAGVLGGLLCNKEKHEWWAIIDGTPLLLVKMIMERIA</sequence>
<keyword evidence="4" id="KW-1185">Reference proteome</keyword>
<evidence type="ECO:0000256" key="1">
    <source>
        <dbReference type="ARBA" id="ARBA00022614"/>
    </source>
</evidence>
<evidence type="ECO:0000313" key="4">
    <source>
        <dbReference type="Proteomes" id="UP001234989"/>
    </source>
</evidence>
<dbReference type="InterPro" id="IPR042197">
    <property type="entry name" value="Apaf_helical"/>
</dbReference>
<keyword evidence="1" id="KW-0433">Leucine-rich repeat</keyword>
<evidence type="ECO:0008006" key="5">
    <source>
        <dbReference type="Google" id="ProtNLM"/>
    </source>
</evidence>
<dbReference type="InterPro" id="IPR027417">
    <property type="entry name" value="P-loop_NTPase"/>
</dbReference>
<dbReference type="PANTHER" id="PTHR36766">
    <property type="entry name" value="PLANT BROAD-SPECTRUM MILDEW RESISTANCE PROTEIN RPW8"/>
    <property type="match status" value="1"/>
</dbReference>
<protein>
    <recommendedName>
        <fullName evidence="5">NB-ARC domain-containing protein</fullName>
    </recommendedName>
</protein>
<dbReference type="GO" id="GO:0006952">
    <property type="term" value="P:defense response"/>
    <property type="evidence" value="ECO:0007669"/>
    <property type="project" value="UniProtKB-KW"/>
</dbReference>
<reference evidence="3" key="1">
    <citation type="submission" date="2023-08" db="EMBL/GenBank/DDBJ databases">
        <title>A de novo genome assembly of Solanum verrucosum Schlechtendal, a Mexican diploid species geographically isolated from the other diploid A-genome species in potato relatives.</title>
        <authorList>
            <person name="Hosaka K."/>
        </authorList>
    </citation>
    <scope>NUCLEOTIDE SEQUENCE</scope>
    <source>
        <tissue evidence="3">Young leaves</tissue>
    </source>
</reference>